<reference evidence="2 3" key="1">
    <citation type="journal article" date="2021" name="Commun. Biol.">
        <title>The genome of Shorea leprosula (Dipterocarpaceae) highlights the ecological relevance of drought in aseasonal tropical rainforests.</title>
        <authorList>
            <person name="Ng K.K.S."/>
            <person name="Kobayashi M.J."/>
            <person name="Fawcett J.A."/>
            <person name="Hatakeyama M."/>
            <person name="Paape T."/>
            <person name="Ng C.H."/>
            <person name="Ang C.C."/>
            <person name="Tnah L.H."/>
            <person name="Lee C.T."/>
            <person name="Nishiyama T."/>
            <person name="Sese J."/>
            <person name="O'Brien M.J."/>
            <person name="Copetti D."/>
            <person name="Mohd Noor M.I."/>
            <person name="Ong R.C."/>
            <person name="Putra M."/>
            <person name="Sireger I.Z."/>
            <person name="Indrioko S."/>
            <person name="Kosugi Y."/>
            <person name="Izuno A."/>
            <person name="Isagi Y."/>
            <person name="Lee S.L."/>
            <person name="Shimizu K.K."/>
        </authorList>
    </citation>
    <scope>NUCLEOTIDE SEQUENCE [LARGE SCALE GENOMIC DNA]</scope>
    <source>
        <strain evidence="2">214</strain>
    </source>
</reference>
<organism evidence="2 3">
    <name type="scientific">Rubroshorea leprosula</name>
    <dbReference type="NCBI Taxonomy" id="152421"/>
    <lineage>
        <taxon>Eukaryota</taxon>
        <taxon>Viridiplantae</taxon>
        <taxon>Streptophyta</taxon>
        <taxon>Embryophyta</taxon>
        <taxon>Tracheophyta</taxon>
        <taxon>Spermatophyta</taxon>
        <taxon>Magnoliopsida</taxon>
        <taxon>eudicotyledons</taxon>
        <taxon>Gunneridae</taxon>
        <taxon>Pentapetalae</taxon>
        <taxon>rosids</taxon>
        <taxon>malvids</taxon>
        <taxon>Malvales</taxon>
        <taxon>Dipterocarpaceae</taxon>
        <taxon>Rubroshorea</taxon>
    </lineage>
</organism>
<feature type="region of interest" description="Disordered" evidence="1">
    <location>
        <begin position="1"/>
        <end position="20"/>
    </location>
</feature>
<protein>
    <submittedName>
        <fullName evidence="2">Uncharacterized protein</fullName>
    </submittedName>
</protein>
<sequence>MLRTTLPVAPSSSSTRCLSVCKPSMRSSSPNFSSVLINGDDTSASNSNNPSRRLTLLQLGTGTVETRKENELISSMP</sequence>
<gene>
    <name evidence="2" type="ORF">SLEP1_g47435</name>
</gene>
<proteinExistence type="predicted"/>
<comment type="caution">
    <text evidence="2">The sequence shown here is derived from an EMBL/GenBank/DDBJ whole genome shotgun (WGS) entry which is preliminary data.</text>
</comment>
<name>A0AAV5LRE0_9ROSI</name>
<accession>A0AAV5LRE0</accession>
<dbReference type="AlphaFoldDB" id="A0AAV5LRE0"/>
<evidence type="ECO:0000256" key="1">
    <source>
        <dbReference type="SAM" id="MobiDB-lite"/>
    </source>
</evidence>
<evidence type="ECO:0000313" key="2">
    <source>
        <dbReference type="EMBL" id="GKV39704.1"/>
    </source>
</evidence>
<dbReference type="EMBL" id="BPVZ01000136">
    <property type="protein sequence ID" value="GKV39704.1"/>
    <property type="molecule type" value="Genomic_DNA"/>
</dbReference>
<evidence type="ECO:0000313" key="3">
    <source>
        <dbReference type="Proteomes" id="UP001054252"/>
    </source>
</evidence>
<dbReference type="Proteomes" id="UP001054252">
    <property type="component" value="Unassembled WGS sequence"/>
</dbReference>
<keyword evidence="3" id="KW-1185">Reference proteome</keyword>